<dbReference type="AlphaFoldDB" id="A0A6A5Z7Q4"/>
<proteinExistence type="predicted"/>
<evidence type="ECO:0000313" key="2">
    <source>
        <dbReference type="EMBL" id="KAF2115440.1"/>
    </source>
</evidence>
<dbReference type="OrthoDB" id="5135333at2759"/>
<dbReference type="PANTHER" id="PTHR33112:SF1">
    <property type="entry name" value="HETEROKARYON INCOMPATIBILITY DOMAIN-CONTAINING PROTEIN"/>
    <property type="match status" value="1"/>
</dbReference>
<dbReference type="Proteomes" id="UP000799770">
    <property type="component" value="Unassembled WGS sequence"/>
</dbReference>
<evidence type="ECO:0000259" key="1">
    <source>
        <dbReference type="Pfam" id="PF06985"/>
    </source>
</evidence>
<sequence length="405" mass="47120">MAALRLVGQRYLWVDRFYIVQNDPVHMYSQLHGMAAIYSNASFTLVAEDGVDDSHGLPGVPAERFRDRKLPWRRLRPSPELQLVSSHEFFPRQTLRYHQRAWTFPEFELSNRKVIFSGNTVTWECRLHSCKENETLPRPHQNSFGYSRSSQDSLTWYAKKVEEYNHRLLTYPDDALQAFSATLSAASRSIPDGVFLGVPEALLNVCLLWEPNSRPSSSLTRRRDGNMKLLHQFPSWSWIGWIGKVRLKSWNWETFCKTTPLVAWHRRKNQVPSTLVEDAGNEGWEAIPCRTSLELPDTVLETKDDKEMYLERRCELICPSKGFVDFLSEDDPFEHFPEFYLLHTGCEPQCNQDGCIAERSATFYKFYNPLMIEWREGVAYRVTCGRIFEEAWDMAEKGEIDVLLG</sequence>
<gene>
    <name evidence="2" type="ORF">BDV96DRAFT_646437</name>
</gene>
<reference evidence="2" key="1">
    <citation type="journal article" date="2020" name="Stud. Mycol.">
        <title>101 Dothideomycetes genomes: a test case for predicting lifestyles and emergence of pathogens.</title>
        <authorList>
            <person name="Haridas S."/>
            <person name="Albert R."/>
            <person name="Binder M."/>
            <person name="Bloem J."/>
            <person name="Labutti K."/>
            <person name="Salamov A."/>
            <person name="Andreopoulos B."/>
            <person name="Baker S."/>
            <person name="Barry K."/>
            <person name="Bills G."/>
            <person name="Bluhm B."/>
            <person name="Cannon C."/>
            <person name="Castanera R."/>
            <person name="Culley D."/>
            <person name="Daum C."/>
            <person name="Ezra D."/>
            <person name="Gonzalez J."/>
            <person name="Henrissat B."/>
            <person name="Kuo A."/>
            <person name="Liang C."/>
            <person name="Lipzen A."/>
            <person name="Lutzoni F."/>
            <person name="Magnuson J."/>
            <person name="Mondo S."/>
            <person name="Nolan M."/>
            <person name="Ohm R."/>
            <person name="Pangilinan J."/>
            <person name="Park H.-J."/>
            <person name="Ramirez L."/>
            <person name="Alfaro M."/>
            <person name="Sun H."/>
            <person name="Tritt A."/>
            <person name="Yoshinaga Y."/>
            <person name="Zwiers L.-H."/>
            <person name="Turgeon B."/>
            <person name="Goodwin S."/>
            <person name="Spatafora J."/>
            <person name="Crous P."/>
            <person name="Grigoriev I."/>
        </authorList>
    </citation>
    <scope>NUCLEOTIDE SEQUENCE</scope>
    <source>
        <strain evidence="2">CBS 627.86</strain>
    </source>
</reference>
<dbReference type="Pfam" id="PF06985">
    <property type="entry name" value="HET"/>
    <property type="match status" value="1"/>
</dbReference>
<evidence type="ECO:0000313" key="3">
    <source>
        <dbReference type="Proteomes" id="UP000799770"/>
    </source>
</evidence>
<protein>
    <recommendedName>
        <fullName evidence="1">Heterokaryon incompatibility domain-containing protein</fullName>
    </recommendedName>
</protein>
<organism evidence="2 3">
    <name type="scientific">Lophiotrema nucula</name>
    <dbReference type="NCBI Taxonomy" id="690887"/>
    <lineage>
        <taxon>Eukaryota</taxon>
        <taxon>Fungi</taxon>
        <taxon>Dikarya</taxon>
        <taxon>Ascomycota</taxon>
        <taxon>Pezizomycotina</taxon>
        <taxon>Dothideomycetes</taxon>
        <taxon>Pleosporomycetidae</taxon>
        <taxon>Pleosporales</taxon>
        <taxon>Lophiotremataceae</taxon>
        <taxon>Lophiotrema</taxon>
    </lineage>
</organism>
<name>A0A6A5Z7Q4_9PLEO</name>
<dbReference type="PANTHER" id="PTHR33112">
    <property type="entry name" value="DOMAIN PROTEIN, PUTATIVE-RELATED"/>
    <property type="match status" value="1"/>
</dbReference>
<dbReference type="EMBL" id="ML977323">
    <property type="protein sequence ID" value="KAF2115440.1"/>
    <property type="molecule type" value="Genomic_DNA"/>
</dbReference>
<accession>A0A6A5Z7Q4</accession>
<keyword evidence="3" id="KW-1185">Reference proteome</keyword>
<dbReference type="InterPro" id="IPR010730">
    <property type="entry name" value="HET"/>
</dbReference>
<feature type="domain" description="Heterokaryon incompatibility" evidence="1">
    <location>
        <begin position="2"/>
        <end position="106"/>
    </location>
</feature>